<evidence type="ECO:0008006" key="4">
    <source>
        <dbReference type="Google" id="ProtNLM"/>
    </source>
</evidence>
<keyword evidence="1" id="KW-1133">Transmembrane helix</keyword>
<feature type="transmembrane region" description="Helical" evidence="1">
    <location>
        <begin position="330"/>
        <end position="348"/>
    </location>
</feature>
<gene>
    <name evidence="2" type="ORF">SAMN04487892_2131</name>
</gene>
<dbReference type="Proteomes" id="UP000199592">
    <property type="component" value="Unassembled WGS sequence"/>
</dbReference>
<evidence type="ECO:0000256" key="1">
    <source>
        <dbReference type="SAM" id="Phobius"/>
    </source>
</evidence>
<evidence type="ECO:0000313" key="3">
    <source>
        <dbReference type="Proteomes" id="UP000199592"/>
    </source>
</evidence>
<feature type="transmembrane region" description="Helical" evidence="1">
    <location>
        <begin position="59"/>
        <end position="76"/>
    </location>
</feature>
<feature type="transmembrane region" description="Helical" evidence="1">
    <location>
        <begin position="378"/>
        <end position="407"/>
    </location>
</feature>
<dbReference type="EMBL" id="FNMY01000002">
    <property type="protein sequence ID" value="SDW69132.1"/>
    <property type="molecule type" value="Genomic_DNA"/>
</dbReference>
<proteinExistence type="predicted"/>
<evidence type="ECO:0000313" key="2">
    <source>
        <dbReference type="EMBL" id="SDW69132.1"/>
    </source>
</evidence>
<feature type="transmembrane region" description="Helical" evidence="1">
    <location>
        <begin position="419"/>
        <end position="438"/>
    </location>
</feature>
<dbReference type="OrthoDB" id="1491846at2"/>
<accession>A0A1H2VLC9</accession>
<protein>
    <recommendedName>
        <fullName evidence="4">Mannosyltransferase</fullName>
    </recommendedName>
</protein>
<sequence length="450" mass="52809">MQSYWRLHRYPIIFAVACMLFYWSFAYNLVRTDYVKFFMLFGALFYLCFKLMQFEKWNFKFLLVVGILFRLVFLFAEPNLSQDFYRFIWDGELIKNGINPYLYTPDQILEQGKIVFANMKELREGMTDLNARHFSNYPPVNQLFFALSAFLGNGSVMSSIIVLRLTIILADLGILYFGRKLLQNINQANHMAFWYFINPLVIIELTGNLHFEGVMLFFFVWALYLVSKNKWLWATPIYALSIMVKLMPLLFLPIFLKYLGIKKSAIFYTLIGVSCLALLLPFYSSVFIENYSDTLALWFHNFEFNASIYNVVKKIAVTYYEAKPWELIDTYGNIITKIVLGLALLITFLRKNRSLQSVITSMTLLLASYYFLSSTVHPWYIVFLLGIAIFTELNFPLVWTATVILSYFAYTNPDNKENLWLLAVEYILVFGVFLYEMIGKGSKKLYFFKN</sequence>
<reference evidence="3" key="1">
    <citation type="submission" date="2016-10" db="EMBL/GenBank/DDBJ databases">
        <authorList>
            <person name="Varghese N."/>
            <person name="Submissions S."/>
        </authorList>
    </citation>
    <scope>NUCLEOTIDE SEQUENCE [LARGE SCALE GENOMIC DNA]</scope>
    <source>
        <strain evidence="3">DSM 25030</strain>
    </source>
</reference>
<feature type="transmembrane region" description="Helical" evidence="1">
    <location>
        <begin position="193"/>
        <end position="224"/>
    </location>
</feature>
<keyword evidence="1" id="KW-0812">Transmembrane</keyword>
<name>A0A1H2VLC9_9FLAO</name>
<dbReference type="AlphaFoldDB" id="A0A1H2VLC9"/>
<feature type="transmembrane region" description="Helical" evidence="1">
    <location>
        <begin position="35"/>
        <end position="52"/>
    </location>
</feature>
<feature type="transmembrane region" description="Helical" evidence="1">
    <location>
        <begin position="12"/>
        <end position="29"/>
    </location>
</feature>
<feature type="transmembrane region" description="Helical" evidence="1">
    <location>
        <begin position="236"/>
        <end position="259"/>
    </location>
</feature>
<feature type="transmembrane region" description="Helical" evidence="1">
    <location>
        <begin position="266"/>
        <end position="288"/>
    </location>
</feature>
<dbReference type="STRING" id="1073328.SAMN05216294_0162"/>
<dbReference type="Pfam" id="PF26314">
    <property type="entry name" value="MptA_B_family"/>
    <property type="match status" value="1"/>
</dbReference>
<keyword evidence="3" id="KW-1185">Reference proteome</keyword>
<feature type="transmembrane region" description="Helical" evidence="1">
    <location>
        <begin position="143"/>
        <end position="172"/>
    </location>
</feature>
<organism evidence="2 3">
    <name type="scientific">Flagellimonas zhangzhouensis</name>
    <dbReference type="NCBI Taxonomy" id="1073328"/>
    <lineage>
        <taxon>Bacteria</taxon>
        <taxon>Pseudomonadati</taxon>
        <taxon>Bacteroidota</taxon>
        <taxon>Flavobacteriia</taxon>
        <taxon>Flavobacteriales</taxon>
        <taxon>Flavobacteriaceae</taxon>
        <taxon>Flagellimonas</taxon>
    </lineage>
</organism>
<keyword evidence="1" id="KW-0472">Membrane</keyword>
<dbReference type="GO" id="GO:0016758">
    <property type="term" value="F:hexosyltransferase activity"/>
    <property type="evidence" value="ECO:0007669"/>
    <property type="project" value="InterPro"/>
</dbReference>
<dbReference type="GO" id="GO:0005886">
    <property type="term" value="C:plasma membrane"/>
    <property type="evidence" value="ECO:0007669"/>
    <property type="project" value="UniProtKB-SubCell"/>
</dbReference>